<accession>A0A5J5KBZ3</accession>
<dbReference type="Proteomes" id="UP000327011">
    <property type="component" value="Unassembled WGS sequence"/>
</dbReference>
<organism evidence="1 2">
    <name type="scientific">Microbispora cellulosiformans</name>
    <dbReference type="NCBI Taxonomy" id="2614688"/>
    <lineage>
        <taxon>Bacteria</taxon>
        <taxon>Bacillati</taxon>
        <taxon>Actinomycetota</taxon>
        <taxon>Actinomycetes</taxon>
        <taxon>Streptosporangiales</taxon>
        <taxon>Streptosporangiaceae</taxon>
        <taxon>Microbispora</taxon>
    </lineage>
</organism>
<reference evidence="1 2" key="1">
    <citation type="submission" date="2019-09" db="EMBL/GenBank/DDBJ databases">
        <title>Screening of Novel Bioactive Compounds from Soil-Associated.</title>
        <authorList>
            <person name="Gong X."/>
        </authorList>
    </citation>
    <scope>NUCLEOTIDE SEQUENCE [LARGE SCALE GENOMIC DNA]</scope>
    <source>
        <strain evidence="1 2">Gxj-6</strain>
    </source>
</reference>
<comment type="caution">
    <text evidence="1">The sequence shown here is derived from an EMBL/GenBank/DDBJ whole genome shotgun (WGS) entry which is preliminary data.</text>
</comment>
<protein>
    <submittedName>
        <fullName evidence="1">Uncharacterized protein</fullName>
    </submittedName>
</protein>
<proteinExistence type="predicted"/>
<name>A0A5J5KBZ3_9ACTN</name>
<evidence type="ECO:0000313" key="2">
    <source>
        <dbReference type="Proteomes" id="UP000327011"/>
    </source>
</evidence>
<dbReference type="EMBL" id="VYTZ01000001">
    <property type="protein sequence ID" value="KAA9381499.1"/>
    <property type="molecule type" value="Genomic_DNA"/>
</dbReference>
<sequence>MAQHDEPYGRSRRGSLAGRLLMLVALVATGIGLDAAAAHADTWRTATGSAWGQTQASASAAAQTSARTALTQTAAQLGEVCTDVTSSATLAYTVPSGGGYVYNGTATGLCAPAPPPPSYTVPRTATARGQASTYSVAVQNGGAAARASVLAAGGDCTGFQTTGVTYVYAAPDGSWYIYDVTVSALCVH</sequence>
<gene>
    <name evidence="1" type="ORF">F5972_01285</name>
</gene>
<keyword evidence="2" id="KW-1185">Reference proteome</keyword>
<dbReference type="RefSeq" id="WP_150930231.1">
    <property type="nucleotide sequence ID" value="NZ_VYTZ01000001.1"/>
</dbReference>
<dbReference type="AlphaFoldDB" id="A0A5J5KBZ3"/>
<evidence type="ECO:0000313" key="1">
    <source>
        <dbReference type="EMBL" id="KAA9381499.1"/>
    </source>
</evidence>